<accession>A0AAF0DWH8</accession>
<keyword evidence="4" id="KW-1185">Reference proteome</keyword>
<evidence type="ECO:0000313" key="4">
    <source>
        <dbReference type="Proteomes" id="UP001216638"/>
    </source>
</evidence>
<dbReference type="AlphaFoldDB" id="A0AAF0DWH8"/>
<dbReference type="Proteomes" id="UP001216638">
    <property type="component" value="Chromosome 4"/>
</dbReference>
<dbReference type="PANTHER" id="PTHR11289">
    <property type="entry name" value="BREAST CANCER TYPE 2 SUSCEPTIBILITY PROTEIN BRCA2"/>
    <property type="match status" value="1"/>
</dbReference>
<dbReference type="Gene3D" id="2.40.50.140">
    <property type="entry name" value="Nucleic acid-binding proteins"/>
    <property type="match status" value="2"/>
</dbReference>
<feature type="compositionally biased region" description="Low complexity" evidence="1">
    <location>
        <begin position="210"/>
        <end position="219"/>
    </location>
</feature>
<feature type="compositionally biased region" description="Pro residues" evidence="1">
    <location>
        <begin position="307"/>
        <end position="316"/>
    </location>
</feature>
<feature type="compositionally biased region" description="Low complexity" evidence="1">
    <location>
        <begin position="296"/>
        <end position="306"/>
    </location>
</feature>
<feature type="region of interest" description="Disordered" evidence="1">
    <location>
        <begin position="140"/>
        <end position="274"/>
    </location>
</feature>
<feature type="region of interest" description="Disordered" evidence="1">
    <location>
        <begin position="1"/>
        <end position="49"/>
    </location>
</feature>
<dbReference type="PANTHER" id="PTHR11289:SF0">
    <property type="entry name" value="BREAST CANCER TYPE 2 SUSCEPTIBILITY PROTEIN"/>
    <property type="match status" value="1"/>
</dbReference>
<dbReference type="EMBL" id="CP119954">
    <property type="protein sequence ID" value="WFC96667.1"/>
    <property type="molecule type" value="Genomic_DNA"/>
</dbReference>
<proteinExistence type="predicted"/>
<gene>
    <name evidence="3" type="ORF">MBRA1_003330</name>
</gene>
<evidence type="ECO:0000313" key="3">
    <source>
        <dbReference type="EMBL" id="WFC96667.1"/>
    </source>
</evidence>
<feature type="compositionally biased region" description="Low complexity" evidence="1">
    <location>
        <begin position="170"/>
        <end position="193"/>
    </location>
</feature>
<dbReference type="GO" id="GO:0000724">
    <property type="term" value="P:double-strand break repair via homologous recombination"/>
    <property type="evidence" value="ECO:0007669"/>
    <property type="project" value="InterPro"/>
</dbReference>
<reference evidence="3" key="1">
    <citation type="submission" date="2023-03" db="EMBL/GenBank/DDBJ databases">
        <title>Mating type loci evolution in Malassezia.</title>
        <authorList>
            <person name="Coelho M.A."/>
        </authorList>
    </citation>
    <scope>NUCLEOTIDE SEQUENCE</scope>
    <source>
        <strain evidence="3">CBS 14135</strain>
    </source>
</reference>
<feature type="region of interest" description="Disordered" evidence="1">
    <location>
        <begin position="292"/>
        <end position="316"/>
    </location>
</feature>
<dbReference type="InterPro" id="IPR012340">
    <property type="entry name" value="NA-bd_OB-fold"/>
</dbReference>
<dbReference type="SUPFAM" id="SSF50249">
    <property type="entry name" value="Nucleic acid-binding proteins"/>
    <property type="match status" value="2"/>
</dbReference>
<dbReference type="InterPro" id="IPR015187">
    <property type="entry name" value="BRCA2_OB_1"/>
</dbReference>
<dbReference type="SUPFAM" id="SSF81872">
    <property type="entry name" value="BRCA2 helical domain"/>
    <property type="match status" value="1"/>
</dbReference>
<sequence>MPSGAQPGGGRERVPLAPLPANRPACAPAMDGGGDLKRAASPAGLGARVDADDAVDEELDLDCDTEFFESLDESAWLALDTSAEQGSQPAPVLAPAPAGLVGFQKANGKRLARPSASAMQQAAKRLRLDDDDVLEISAASHDTQPEAPEPAPAPASAAPTDPVGRGSKDTGSASGGAPAAGPTAAARPCTPGPSSRDAAPRSPHAPGPSSPAAAEGRPPTASASPVRAQLGTFAAPETPLRTPQRAVPVRSRPGSALGTTRPRTIPSARTPRGAPAISVGLSPCVYRTGLRTPGSARPFTPPFKKTPAPPARAPPERVPLFNLAAPGARLDYRAAGFWPRPQTWEAAIARGVPVEACMILADPPCAAHYTLSGTHGVDEALAALHALGAPRATRKWVQHHYALILWKLAGYAASSSSDPLSWWQWEHVLNALRYRYEREVHRGEHSCVKRIQERTAPADRAMVLCVYAVQRLPDAGPDEGPSTVLHLTDGWYLIRAELDAPLQRAVDTGKIQRGRKLAICAAQLHAFGDGTPALDALPTSDLVLAANATALAPWDARLGFQRAPFVSSLSRLTSDGGIVGAMDVVLDRIYPTGYQEGHRDARGLPVFPHAEHGGEEEAERAARWHTARQGAEAQLRTAARRVQKVLAWLEARVLACEALEPTHAHAMHAYLAELEQCADPVARLVADSGAPDAAQRQRQLLWCARARDAVLSVPESEAYAAALEALCPARVVRALCIVRFHDARPARRASPRTVQLTVWDPPALAVGARYLVTRLVPTQRSSWRARDVEADVFLATTRGTRWRALHST</sequence>
<protein>
    <recommendedName>
        <fullName evidence="2">BRCA2 OB1 domain-containing protein</fullName>
    </recommendedName>
</protein>
<name>A0AAF0DWH8_9BASI</name>
<organism evidence="3 4">
    <name type="scientific">Malassezia brasiliensis</name>
    <dbReference type="NCBI Taxonomy" id="1821822"/>
    <lineage>
        <taxon>Eukaryota</taxon>
        <taxon>Fungi</taxon>
        <taxon>Dikarya</taxon>
        <taxon>Basidiomycota</taxon>
        <taxon>Ustilaginomycotina</taxon>
        <taxon>Malasseziomycetes</taxon>
        <taxon>Malasseziales</taxon>
        <taxon>Malasseziaceae</taxon>
        <taxon>Malassezia</taxon>
    </lineage>
</organism>
<dbReference type="Pfam" id="PF09103">
    <property type="entry name" value="BRCA-2_OB1"/>
    <property type="match status" value="1"/>
</dbReference>
<dbReference type="GO" id="GO:0006355">
    <property type="term" value="P:regulation of DNA-templated transcription"/>
    <property type="evidence" value="ECO:0007669"/>
    <property type="project" value="TreeGrafter"/>
</dbReference>
<feature type="domain" description="BRCA2 OB1" evidence="2">
    <location>
        <begin position="446"/>
        <end position="562"/>
    </location>
</feature>
<dbReference type="InterPro" id="IPR015525">
    <property type="entry name" value="BRCA2"/>
</dbReference>
<evidence type="ECO:0000259" key="2">
    <source>
        <dbReference type="Pfam" id="PF09103"/>
    </source>
</evidence>
<evidence type="ECO:0000256" key="1">
    <source>
        <dbReference type="SAM" id="MobiDB-lite"/>
    </source>
</evidence>
<dbReference type="InterPro" id="IPR036315">
    <property type="entry name" value="BRCA2_hlx_sf"/>
</dbReference>